<dbReference type="GeneID" id="85450337"/>
<dbReference type="RefSeq" id="XP_060428635.1">
    <property type="nucleotide sequence ID" value="XM_060565811.1"/>
</dbReference>
<evidence type="ECO:0000313" key="2">
    <source>
        <dbReference type="Proteomes" id="UP001224890"/>
    </source>
</evidence>
<gene>
    <name evidence="1" type="ORF">BDP55DRAFT_179466</name>
</gene>
<sequence length="164" mass="17651">MLVVRTSLLSRSTALHFSCVFACAPPCLRSTSLAPPAVTAPHPPPGTRTPLTRSASGGFTTSALLYRSRSRSTTVLKHLRSASAPLVSLRCFGTSVTVRPFWPLRSTVVTPSPAFLFCALVSISQCLTINQRIGRQYETKPTCLTAGKQDAVRSSNRITTIIMS</sequence>
<accession>A0AAJ0ET48</accession>
<organism evidence="1 2">
    <name type="scientific">Colletotrichum godetiae</name>
    <dbReference type="NCBI Taxonomy" id="1209918"/>
    <lineage>
        <taxon>Eukaryota</taxon>
        <taxon>Fungi</taxon>
        <taxon>Dikarya</taxon>
        <taxon>Ascomycota</taxon>
        <taxon>Pezizomycotina</taxon>
        <taxon>Sordariomycetes</taxon>
        <taxon>Hypocreomycetidae</taxon>
        <taxon>Glomerellales</taxon>
        <taxon>Glomerellaceae</taxon>
        <taxon>Colletotrichum</taxon>
        <taxon>Colletotrichum acutatum species complex</taxon>
    </lineage>
</organism>
<protein>
    <submittedName>
        <fullName evidence="1">Uncharacterized protein</fullName>
    </submittedName>
</protein>
<proteinExistence type="predicted"/>
<keyword evidence="2" id="KW-1185">Reference proteome</keyword>
<dbReference type="Proteomes" id="UP001224890">
    <property type="component" value="Unassembled WGS sequence"/>
</dbReference>
<dbReference type="AlphaFoldDB" id="A0AAJ0ET48"/>
<dbReference type="EMBL" id="JAHMHR010000025">
    <property type="protein sequence ID" value="KAK1674632.1"/>
    <property type="molecule type" value="Genomic_DNA"/>
</dbReference>
<name>A0AAJ0ET48_9PEZI</name>
<evidence type="ECO:0000313" key="1">
    <source>
        <dbReference type="EMBL" id="KAK1674632.1"/>
    </source>
</evidence>
<comment type="caution">
    <text evidence="1">The sequence shown here is derived from an EMBL/GenBank/DDBJ whole genome shotgun (WGS) entry which is preliminary data.</text>
</comment>
<reference evidence="1" key="1">
    <citation type="submission" date="2021-06" db="EMBL/GenBank/DDBJ databases">
        <title>Comparative genomics, transcriptomics and evolutionary studies reveal genomic signatures of adaptation to plant cell wall in hemibiotrophic fungi.</title>
        <authorList>
            <consortium name="DOE Joint Genome Institute"/>
            <person name="Baroncelli R."/>
            <person name="Diaz J.F."/>
            <person name="Benocci T."/>
            <person name="Peng M."/>
            <person name="Battaglia E."/>
            <person name="Haridas S."/>
            <person name="Andreopoulos W."/>
            <person name="Labutti K."/>
            <person name="Pangilinan J."/>
            <person name="Floch G.L."/>
            <person name="Makela M.R."/>
            <person name="Henrissat B."/>
            <person name="Grigoriev I.V."/>
            <person name="Crouch J.A."/>
            <person name="De Vries R.P."/>
            <person name="Sukno S.A."/>
            <person name="Thon M.R."/>
        </authorList>
    </citation>
    <scope>NUCLEOTIDE SEQUENCE</scope>
    <source>
        <strain evidence="1">CBS 193.32</strain>
    </source>
</reference>